<dbReference type="EMBL" id="UYRU01081041">
    <property type="protein sequence ID" value="VDN31585.1"/>
    <property type="molecule type" value="Genomic_DNA"/>
</dbReference>
<protein>
    <submittedName>
        <fullName evidence="1">Uncharacterized protein</fullName>
    </submittedName>
</protein>
<sequence length="83" mass="9064">MSKLRTAEGIDLPEEEAKADNFSDIFFRSVSTKGTGYDYPADESEVNTIVEAAHFAKVIVLKELLGLKKSRPPGPDEAPAKIL</sequence>
<name>A0A3P7MPI6_DIBLA</name>
<accession>A0A3P7MPI6</accession>
<proteinExistence type="predicted"/>
<evidence type="ECO:0000313" key="2">
    <source>
        <dbReference type="Proteomes" id="UP000281553"/>
    </source>
</evidence>
<gene>
    <name evidence="1" type="ORF">DILT_LOCUS15783</name>
</gene>
<dbReference type="OrthoDB" id="6264139at2759"/>
<keyword evidence="2" id="KW-1185">Reference proteome</keyword>
<reference evidence="1 2" key="1">
    <citation type="submission" date="2018-11" db="EMBL/GenBank/DDBJ databases">
        <authorList>
            <consortium name="Pathogen Informatics"/>
        </authorList>
    </citation>
    <scope>NUCLEOTIDE SEQUENCE [LARGE SCALE GENOMIC DNA]</scope>
</reference>
<dbReference type="Proteomes" id="UP000281553">
    <property type="component" value="Unassembled WGS sequence"/>
</dbReference>
<dbReference type="AlphaFoldDB" id="A0A3P7MPI6"/>
<evidence type="ECO:0000313" key="1">
    <source>
        <dbReference type="EMBL" id="VDN31585.1"/>
    </source>
</evidence>
<organism evidence="1 2">
    <name type="scientific">Dibothriocephalus latus</name>
    <name type="common">Fish tapeworm</name>
    <name type="synonym">Diphyllobothrium latum</name>
    <dbReference type="NCBI Taxonomy" id="60516"/>
    <lineage>
        <taxon>Eukaryota</taxon>
        <taxon>Metazoa</taxon>
        <taxon>Spiralia</taxon>
        <taxon>Lophotrochozoa</taxon>
        <taxon>Platyhelminthes</taxon>
        <taxon>Cestoda</taxon>
        <taxon>Eucestoda</taxon>
        <taxon>Diphyllobothriidea</taxon>
        <taxon>Diphyllobothriidae</taxon>
        <taxon>Dibothriocephalus</taxon>
    </lineage>
</organism>